<comment type="caution">
    <text evidence="1">The sequence shown here is derived from an EMBL/GenBank/DDBJ whole genome shotgun (WGS) entry which is preliminary data.</text>
</comment>
<dbReference type="EMBL" id="QTSX02000751">
    <property type="protein sequence ID" value="KAJ9085671.1"/>
    <property type="molecule type" value="Genomic_DNA"/>
</dbReference>
<gene>
    <name evidence="1" type="ORF">DSO57_1011820</name>
</gene>
<evidence type="ECO:0000313" key="1">
    <source>
        <dbReference type="EMBL" id="KAJ9085671.1"/>
    </source>
</evidence>
<evidence type="ECO:0000313" key="2">
    <source>
        <dbReference type="Proteomes" id="UP001165960"/>
    </source>
</evidence>
<sequence length="190" mass="21277">MKFLALSVLLAKTFLCEKEYGHDHPFLSIKSQAKSGELARLIFESHHHCTVNHLTVTFFLEGKQNSSIFPASLNTWTTVQKSVGVDYGLVKRIKESSYSTEKKIEEIHKLAIKNITYKLAQIESSDSLYVWYAPPNIAKGTNMMETVMVDSYCNGKKHVMHGNFTITVSSSKALSASWAGLLLATLLVFQ</sequence>
<name>A0ACC2UFZ9_9FUNG</name>
<organism evidence="1 2">
    <name type="scientific">Entomophthora muscae</name>
    <dbReference type="NCBI Taxonomy" id="34485"/>
    <lineage>
        <taxon>Eukaryota</taxon>
        <taxon>Fungi</taxon>
        <taxon>Fungi incertae sedis</taxon>
        <taxon>Zoopagomycota</taxon>
        <taxon>Entomophthoromycotina</taxon>
        <taxon>Entomophthoromycetes</taxon>
        <taxon>Entomophthorales</taxon>
        <taxon>Entomophthoraceae</taxon>
        <taxon>Entomophthora</taxon>
    </lineage>
</organism>
<protein>
    <submittedName>
        <fullName evidence="1">Uncharacterized protein</fullName>
    </submittedName>
</protein>
<accession>A0ACC2UFZ9</accession>
<proteinExistence type="predicted"/>
<keyword evidence="2" id="KW-1185">Reference proteome</keyword>
<dbReference type="Proteomes" id="UP001165960">
    <property type="component" value="Unassembled WGS sequence"/>
</dbReference>
<reference evidence="1" key="1">
    <citation type="submission" date="2022-04" db="EMBL/GenBank/DDBJ databases">
        <title>Genome of the entomopathogenic fungus Entomophthora muscae.</title>
        <authorList>
            <person name="Elya C."/>
            <person name="Lovett B.R."/>
            <person name="Lee E."/>
            <person name="Macias A.M."/>
            <person name="Hajek A.E."/>
            <person name="De Bivort B.L."/>
            <person name="Kasson M.T."/>
            <person name="De Fine Licht H.H."/>
            <person name="Stajich J.E."/>
        </authorList>
    </citation>
    <scope>NUCLEOTIDE SEQUENCE</scope>
    <source>
        <strain evidence="1">Berkeley</strain>
    </source>
</reference>